<evidence type="ECO:0000313" key="1">
    <source>
        <dbReference type="EMBL" id="GFD46956.1"/>
    </source>
</evidence>
<sequence>KERIEAIDANKDITLVDAETQVDLGAEVQGMTDDVSAVKDTSAAEPTVFDDEEVTMTMA</sequence>
<protein>
    <submittedName>
        <fullName evidence="1">Uncharacterized protein</fullName>
    </submittedName>
</protein>
<reference evidence="1" key="1">
    <citation type="journal article" date="2019" name="Sci. Rep.">
        <title>Draft genome of Tanacetum cinerariifolium, the natural source of mosquito coil.</title>
        <authorList>
            <person name="Yamashiro T."/>
            <person name="Shiraishi A."/>
            <person name="Satake H."/>
            <person name="Nakayama K."/>
        </authorList>
    </citation>
    <scope>NUCLEOTIDE SEQUENCE</scope>
</reference>
<dbReference type="EMBL" id="BKCJ011687869">
    <property type="protein sequence ID" value="GFD46956.1"/>
    <property type="molecule type" value="Genomic_DNA"/>
</dbReference>
<proteinExistence type="predicted"/>
<dbReference type="AlphaFoldDB" id="A0A699WMP8"/>
<gene>
    <name evidence="1" type="ORF">Tci_918925</name>
</gene>
<name>A0A699WMP8_TANCI</name>
<feature type="non-terminal residue" evidence="1">
    <location>
        <position position="1"/>
    </location>
</feature>
<accession>A0A699WMP8</accession>
<organism evidence="1">
    <name type="scientific">Tanacetum cinerariifolium</name>
    <name type="common">Dalmatian daisy</name>
    <name type="synonym">Chrysanthemum cinerariifolium</name>
    <dbReference type="NCBI Taxonomy" id="118510"/>
    <lineage>
        <taxon>Eukaryota</taxon>
        <taxon>Viridiplantae</taxon>
        <taxon>Streptophyta</taxon>
        <taxon>Embryophyta</taxon>
        <taxon>Tracheophyta</taxon>
        <taxon>Spermatophyta</taxon>
        <taxon>Magnoliopsida</taxon>
        <taxon>eudicotyledons</taxon>
        <taxon>Gunneridae</taxon>
        <taxon>Pentapetalae</taxon>
        <taxon>asterids</taxon>
        <taxon>campanulids</taxon>
        <taxon>Asterales</taxon>
        <taxon>Asteraceae</taxon>
        <taxon>Asteroideae</taxon>
        <taxon>Anthemideae</taxon>
        <taxon>Anthemidinae</taxon>
        <taxon>Tanacetum</taxon>
    </lineage>
</organism>
<comment type="caution">
    <text evidence="1">The sequence shown here is derived from an EMBL/GenBank/DDBJ whole genome shotgun (WGS) entry which is preliminary data.</text>
</comment>